<name>A0A0C5VHT2_9GAMM</name>
<gene>
    <name evidence="1" type="ORF">YC6258_01756</name>
</gene>
<dbReference type="KEGG" id="gsn:YC6258_01756"/>
<sequence length="167" mass="19653">MTPSESEKLRLEHQAAKLFMRWYEKNTGEAIRHIWHNQPQKPDVSCFLQGEKLDIEIAHLYGSDTEAMQILARELDDKTLEELRNLEQTDIGARLLQALNRILANKAEKNYNSQRTWLVIRNMNPNWHRHDIEQLVHRIEVPGVHPFEQIWIVADRQGQSGIVQLYP</sequence>
<dbReference type="PATRIC" id="fig|1445510.3.peg.1721"/>
<dbReference type="AlphaFoldDB" id="A0A0C5VHT2"/>
<dbReference type="STRING" id="1445510.YC6258_01756"/>
<reference evidence="1 2" key="1">
    <citation type="submission" date="2014-01" db="EMBL/GenBank/DDBJ databases">
        <title>Full genme sequencing of cellulolytic bacterium Gynuella sunshinyii YC6258T gen. nov., sp. nov.</title>
        <authorList>
            <person name="Khan H."/>
            <person name="Chung E.J."/>
            <person name="Chung Y.R."/>
        </authorList>
    </citation>
    <scope>NUCLEOTIDE SEQUENCE [LARGE SCALE GENOMIC DNA]</scope>
    <source>
        <strain evidence="1 2">YC6258</strain>
    </source>
</reference>
<dbReference type="Proteomes" id="UP000032266">
    <property type="component" value="Chromosome"/>
</dbReference>
<keyword evidence="2" id="KW-1185">Reference proteome</keyword>
<proteinExistence type="predicted"/>
<protein>
    <submittedName>
        <fullName evidence="1">Uncharacterized protein</fullName>
    </submittedName>
</protein>
<evidence type="ECO:0000313" key="2">
    <source>
        <dbReference type="Proteomes" id="UP000032266"/>
    </source>
</evidence>
<dbReference type="EMBL" id="CP007142">
    <property type="protein sequence ID" value="AJQ93801.1"/>
    <property type="molecule type" value="Genomic_DNA"/>
</dbReference>
<evidence type="ECO:0000313" key="1">
    <source>
        <dbReference type="EMBL" id="AJQ93801.1"/>
    </source>
</evidence>
<dbReference type="OrthoDB" id="5764462at2"/>
<dbReference type="RefSeq" id="WP_044616476.1">
    <property type="nucleotide sequence ID" value="NZ_CP007142.1"/>
</dbReference>
<organism evidence="1 2">
    <name type="scientific">Gynuella sunshinyii YC6258</name>
    <dbReference type="NCBI Taxonomy" id="1445510"/>
    <lineage>
        <taxon>Bacteria</taxon>
        <taxon>Pseudomonadati</taxon>
        <taxon>Pseudomonadota</taxon>
        <taxon>Gammaproteobacteria</taxon>
        <taxon>Oceanospirillales</taxon>
        <taxon>Saccharospirillaceae</taxon>
        <taxon>Gynuella</taxon>
    </lineage>
</organism>
<dbReference type="HOGENOM" id="CLU_1562131_0_0_6"/>
<accession>A0A0C5VHT2</accession>